<evidence type="ECO:0000313" key="3">
    <source>
        <dbReference type="Proteomes" id="UP000318431"/>
    </source>
</evidence>
<name>A0A562R224_9BURK</name>
<dbReference type="AlphaFoldDB" id="A0A562R224"/>
<evidence type="ECO:0000256" key="1">
    <source>
        <dbReference type="SAM" id="SignalP"/>
    </source>
</evidence>
<feature type="signal peptide" evidence="1">
    <location>
        <begin position="1"/>
        <end position="20"/>
    </location>
</feature>
<dbReference type="RefSeq" id="WP_145650614.1">
    <property type="nucleotide sequence ID" value="NZ_VLLB01000007.1"/>
</dbReference>
<reference evidence="2 3" key="1">
    <citation type="journal article" date="2015" name="Stand. Genomic Sci.">
        <title>Genomic Encyclopedia of Bacterial and Archaeal Type Strains, Phase III: the genomes of soil and plant-associated and newly described type strains.</title>
        <authorList>
            <person name="Whitman W.B."/>
            <person name="Woyke T."/>
            <person name="Klenk H.P."/>
            <person name="Zhou Y."/>
            <person name="Lilburn T.G."/>
            <person name="Beck B.J."/>
            <person name="De Vos P."/>
            <person name="Vandamme P."/>
            <person name="Eisen J.A."/>
            <person name="Garrity G."/>
            <person name="Hugenholtz P."/>
            <person name="Kyrpides N.C."/>
        </authorList>
    </citation>
    <scope>NUCLEOTIDE SEQUENCE [LARGE SCALE GENOMIC DNA]</scope>
    <source>
        <strain evidence="2 3">CGMCC 1.10822</strain>
    </source>
</reference>
<dbReference type="PROSITE" id="PS51257">
    <property type="entry name" value="PROKAR_LIPOPROTEIN"/>
    <property type="match status" value="1"/>
</dbReference>
<feature type="chain" id="PRO_5021849193" description="DUF2268 domain-containing protein" evidence="1">
    <location>
        <begin position="21"/>
        <end position="312"/>
    </location>
</feature>
<keyword evidence="1" id="KW-0732">Signal</keyword>
<comment type="caution">
    <text evidence="2">The sequence shown here is derived from an EMBL/GenBank/DDBJ whole genome shotgun (WGS) entry which is preliminary data.</text>
</comment>
<gene>
    <name evidence="2" type="ORF">IP91_03731</name>
</gene>
<dbReference type="EMBL" id="VLLB01000007">
    <property type="protein sequence ID" value="TWI62893.1"/>
    <property type="molecule type" value="Genomic_DNA"/>
</dbReference>
<proteinExistence type="predicted"/>
<accession>A0A562R224</accession>
<organism evidence="2 3">
    <name type="scientific">Pseudoduganella lurida</name>
    <dbReference type="NCBI Taxonomy" id="1036180"/>
    <lineage>
        <taxon>Bacteria</taxon>
        <taxon>Pseudomonadati</taxon>
        <taxon>Pseudomonadota</taxon>
        <taxon>Betaproteobacteria</taxon>
        <taxon>Burkholderiales</taxon>
        <taxon>Oxalobacteraceae</taxon>
        <taxon>Telluria group</taxon>
        <taxon>Pseudoduganella</taxon>
    </lineage>
</organism>
<evidence type="ECO:0008006" key="4">
    <source>
        <dbReference type="Google" id="ProtNLM"/>
    </source>
</evidence>
<sequence length="312" mass="34469">MRRVLSVVLAALSACGITYAAPPPVHDLSLAFDAFYTRTEGMPVEARVADFRRTVGAQFPQFYGDARGHVTHAEQDRNIAAAIARYPGMREAYLRKARDFGSTLTSNVASFAARFPDYRADREIWLVHSLGEMDGGTRTLAGREYLIFGVDGMVRYHGDISEAAFYHHELFHTYHEPVLAACTEEVVWKRLWTEGLATYVSQQMNPAATEREMLLDVPRGLVARAQATLPAGWRQLEQLLDSREDDTIAGLFQLSGGSGPLPQRSGYYYGYLVAQEAARTQDVARLARLGCDDARTLVAATVHKLAGPASNP</sequence>
<dbReference type="OrthoDB" id="8746466at2"/>
<evidence type="ECO:0000313" key="2">
    <source>
        <dbReference type="EMBL" id="TWI62893.1"/>
    </source>
</evidence>
<keyword evidence="3" id="KW-1185">Reference proteome</keyword>
<protein>
    <recommendedName>
        <fullName evidence="4">DUF2268 domain-containing protein</fullName>
    </recommendedName>
</protein>
<dbReference type="Proteomes" id="UP000318431">
    <property type="component" value="Unassembled WGS sequence"/>
</dbReference>